<dbReference type="Pfam" id="PF06687">
    <property type="entry name" value="SUR7"/>
    <property type="match status" value="1"/>
</dbReference>
<dbReference type="AlphaFoldDB" id="A0A6G1H915"/>
<dbReference type="PANTHER" id="PTHR28019">
    <property type="entry name" value="CELL MEMBRANE PROTEIN YLR413W-RELATED"/>
    <property type="match status" value="1"/>
</dbReference>
<reference evidence="2" key="1">
    <citation type="journal article" date="2020" name="Stud. Mycol.">
        <title>101 Dothideomycetes genomes: a test case for predicting lifestyles and emergence of pathogens.</title>
        <authorList>
            <person name="Haridas S."/>
            <person name="Albert R."/>
            <person name="Binder M."/>
            <person name="Bloem J."/>
            <person name="Labutti K."/>
            <person name="Salamov A."/>
            <person name="Andreopoulos B."/>
            <person name="Baker S."/>
            <person name="Barry K."/>
            <person name="Bills G."/>
            <person name="Bluhm B."/>
            <person name="Cannon C."/>
            <person name="Castanera R."/>
            <person name="Culley D."/>
            <person name="Daum C."/>
            <person name="Ezra D."/>
            <person name="Gonzalez J."/>
            <person name="Henrissat B."/>
            <person name="Kuo A."/>
            <person name="Liang C."/>
            <person name="Lipzen A."/>
            <person name="Lutzoni F."/>
            <person name="Magnuson J."/>
            <person name="Mondo S."/>
            <person name="Nolan M."/>
            <person name="Ohm R."/>
            <person name="Pangilinan J."/>
            <person name="Park H.-J."/>
            <person name="Ramirez L."/>
            <person name="Alfaro M."/>
            <person name="Sun H."/>
            <person name="Tritt A."/>
            <person name="Yoshinaga Y."/>
            <person name="Zwiers L.-H."/>
            <person name="Turgeon B."/>
            <person name="Goodwin S."/>
            <person name="Spatafora J."/>
            <person name="Crous P."/>
            <person name="Grigoriev I."/>
        </authorList>
    </citation>
    <scope>NUCLEOTIDE SEQUENCE</scope>
    <source>
        <strain evidence="2">CBS 113979</strain>
    </source>
</reference>
<name>A0A6G1H915_9PEZI</name>
<protein>
    <recommendedName>
        <fullName evidence="4">Integral membrane protein-like protein</fullName>
    </recommendedName>
</protein>
<dbReference type="Proteomes" id="UP000800041">
    <property type="component" value="Unassembled WGS sequence"/>
</dbReference>
<feature type="transmembrane region" description="Helical" evidence="1">
    <location>
        <begin position="6"/>
        <end position="27"/>
    </location>
</feature>
<feature type="transmembrane region" description="Helical" evidence="1">
    <location>
        <begin position="221"/>
        <end position="243"/>
    </location>
</feature>
<accession>A0A6G1H915</accession>
<feature type="transmembrane region" description="Helical" evidence="1">
    <location>
        <begin position="297"/>
        <end position="317"/>
    </location>
</feature>
<proteinExistence type="predicted"/>
<evidence type="ECO:0000313" key="2">
    <source>
        <dbReference type="EMBL" id="KAF1989723.1"/>
    </source>
</evidence>
<dbReference type="GO" id="GO:0005886">
    <property type="term" value="C:plasma membrane"/>
    <property type="evidence" value="ECO:0007669"/>
    <property type="project" value="InterPro"/>
</dbReference>
<evidence type="ECO:0000256" key="1">
    <source>
        <dbReference type="SAM" id="Phobius"/>
    </source>
</evidence>
<evidence type="ECO:0000313" key="3">
    <source>
        <dbReference type="Proteomes" id="UP000800041"/>
    </source>
</evidence>
<dbReference type="EMBL" id="ML977144">
    <property type="protein sequence ID" value="KAF1989723.1"/>
    <property type="molecule type" value="Genomic_DNA"/>
</dbReference>
<organism evidence="2 3">
    <name type="scientific">Aulographum hederae CBS 113979</name>
    <dbReference type="NCBI Taxonomy" id="1176131"/>
    <lineage>
        <taxon>Eukaryota</taxon>
        <taxon>Fungi</taxon>
        <taxon>Dikarya</taxon>
        <taxon>Ascomycota</taxon>
        <taxon>Pezizomycotina</taxon>
        <taxon>Dothideomycetes</taxon>
        <taxon>Pleosporomycetidae</taxon>
        <taxon>Aulographales</taxon>
        <taxon>Aulographaceae</taxon>
    </lineage>
</organism>
<dbReference type="InterPro" id="IPR052413">
    <property type="entry name" value="SUR7_domain"/>
</dbReference>
<gene>
    <name evidence="2" type="ORF">K402DRAFT_390691</name>
</gene>
<dbReference type="InterPro" id="IPR009571">
    <property type="entry name" value="SUR7/Rim9-like_fungi"/>
</dbReference>
<keyword evidence="1" id="KW-0472">Membrane</keyword>
<dbReference type="OrthoDB" id="4159154at2759"/>
<sequence length="337" mass="35669">MRLAAIIPILLCIGSLVLSFLVIFAGYKKGFMEDYQVLTLNTSQIGSQLFNLSALAIDAPTQTSDPDDPEATETSTLTSLIKNITSAAGDDIRNPTDTLQGELSDLTKNITSAIQDELNGQLTSWAHALGLPDFYALHMTTLCNGSYTPAAVSNATLPFSAIHQNTTYCTPSHAGLLIDPGAELNASLADSGLGITLEDLGWPAAIDDGIRAFRTAMKAAFVLYCIGIAFTFICLVGSVVAVFTSSKVIALLDSLIALMAFIMLGVASAIMTAIAVKGAHVVNKYGSRIGVRGERGGNFLVITWVAVGVMFVVSVGWCLGCCLPGRRDRRARKGAKR</sequence>
<feature type="transmembrane region" description="Helical" evidence="1">
    <location>
        <begin position="255"/>
        <end position="276"/>
    </location>
</feature>
<dbReference type="PANTHER" id="PTHR28019:SF7">
    <property type="entry name" value="SUR7 PROTEIN"/>
    <property type="match status" value="1"/>
</dbReference>
<keyword evidence="1" id="KW-1133">Transmembrane helix</keyword>
<dbReference type="GO" id="GO:0031505">
    <property type="term" value="P:fungal-type cell wall organization"/>
    <property type="evidence" value="ECO:0007669"/>
    <property type="project" value="TreeGrafter"/>
</dbReference>
<dbReference type="GO" id="GO:0051285">
    <property type="term" value="C:cell cortex of cell tip"/>
    <property type="evidence" value="ECO:0007669"/>
    <property type="project" value="TreeGrafter"/>
</dbReference>
<keyword evidence="3" id="KW-1185">Reference proteome</keyword>
<evidence type="ECO:0008006" key="4">
    <source>
        <dbReference type="Google" id="ProtNLM"/>
    </source>
</evidence>
<keyword evidence="1" id="KW-0812">Transmembrane</keyword>